<dbReference type="EMBL" id="CP141059">
    <property type="protein sequence ID" value="WQQ25315.1"/>
    <property type="molecule type" value="Genomic_DNA"/>
</dbReference>
<gene>
    <name evidence="1" type="ORF">SHK19_15250</name>
</gene>
<protein>
    <recommendedName>
        <fullName evidence="3">DUF2336 domain-containing protein</fullName>
    </recommendedName>
</protein>
<reference evidence="2" key="1">
    <citation type="submission" date="2023-12" db="EMBL/GenBank/DDBJ databases">
        <title>Novel species in genus Nocardioides.</title>
        <authorList>
            <person name="Zhou H."/>
        </authorList>
    </citation>
    <scope>NUCLEOTIDE SEQUENCE [LARGE SCALE GENOMIC DNA]</scope>
    <source>
        <strain evidence="2">HM61</strain>
    </source>
</reference>
<dbReference type="RefSeq" id="WP_322936745.1">
    <property type="nucleotide sequence ID" value="NZ_CP141059.1"/>
</dbReference>
<evidence type="ECO:0000313" key="1">
    <source>
        <dbReference type="EMBL" id="WQQ25315.1"/>
    </source>
</evidence>
<dbReference type="Proteomes" id="UP001327225">
    <property type="component" value="Chromosome"/>
</dbReference>
<name>A0ABZ0ZLX9_9ACTN</name>
<sequence length="338" mass="35519">MPANPLARRLLDAQVAYHLDQLRGDNLEDNAAALVDDLLDATGRHQIADLVDRDVVKTVIARLLTSAPGSAAASGLLDLVIDVVLDGPSDPYPLGELVERERVEALVDALLQLSPLVERAIGQVADSPVIGTVASRFMARIVGEVMQANKAVADKVPGLGALVSFGTSTAANVVGAAGRPLEGLLGDTMGKSGAFAARRLGRIIVETMQDPTTRAAVLQAWDVAAAEKVAGLDRLLSRDQVADVVGAAHELAVTTAASEHVTDLVGVLVDGFFENFGGYTPTELLEQLDIDRSHVQEDAVRIAPGIVGLLDEAGDLERIVRARLKPFFDSPEVAALLA</sequence>
<proteinExistence type="predicted"/>
<accession>A0ABZ0ZLX9</accession>
<keyword evidence="2" id="KW-1185">Reference proteome</keyword>
<organism evidence="1 2">
    <name type="scientific">Nocardioides bizhenqiangii</name>
    <dbReference type="NCBI Taxonomy" id="3095076"/>
    <lineage>
        <taxon>Bacteria</taxon>
        <taxon>Bacillati</taxon>
        <taxon>Actinomycetota</taxon>
        <taxon>Actinomycetes</taxon>
        <taxon>Propionibacteriales</taxon>
        <taxon>Nocardioidaceae</taxon>
        <taxon>Nocardioides</taxon>
    </lineage>
</organism>
<evidence type="ECO:0000313" key="2">
    <source>
        <dbReference type="Proteomes" id="UP001327225"/>
    </source>
</evidence>
<evidence type="ECO:0008006" key="3">
    <source>
        <dbReference type="Google" id="ProtNLM"/>
    </source>
</evidence>